<protein>
    <submittedName>
        <fullName evidence="2">Glycosyltransferase</fullName>
    </submittedName>
</protein>
<proteinExistence type="predicted"/>
<feature type="domain" description="Spore protein YkvP/CgeB glycosyl transferase-like" evidence="1">
    <location>
        <begin position="387"/>
        <end position="517"/>
    </location>
</feature>
<organism evidence="2 3">
    <name type="scientific">Pseudodesulfovibrio alkaliphilus</name>
    <dbReference type="NCBI Taxonomy" id="2661613"/>
    <lineage>
        <taxon>Bacteria</taxon>
        <taxon>Pseudomonadati</taxon>
        <taxon>Thermodesulfobacteriota</taxon>
        <taxon>Desulfovibrionia</taxon>
        <taxon>Desulfovibrionales</taxon>
        <taxon>Desulfovibrionaceae</taxon>
    </lineage>
</organism>
<keyword evidence="3" id="KW-1185">Reference proteome</keyword>
<name>A0A7K1KKS0_9BACT</name>
<gene>
    <name evidence="2" type="ORF">GKC30_02710</name>
</gene>
<reference evidence="2 3" key="1">
    <citation type="submission" date="2019-11" db="EMBL/GenBank/DDBJ databases">
        <title>Pseudodesulfovibrio alkaliphilus, sp. nov., an alkaliphilic sulfate-reducing bacteria from mud volcano of Taman peninsula, Russia.</title>
        <authorList>
            <person name="Frolova A."/>
            <person name="Merkel A.Y."/>
            <person name="Slobodkin A.I."/>
        </authorList>
    </citation>
    <scope>NUCLEOTIDE SEQUENCE [LARGE SCALE GENOMIC DNA]</scope>
    <source>
        <strain evidence="2 3">F-1</strain>
    </source>
</reference>
<dbReference type="EMBL" id="WODC01000001">
    <property type="protein sequence ID" value="MUM76541.1"/>
    <property type="molecule type" value="Genomic_DNA"/>
</dbReference>
<sequence length="522" mass="56131">MERLVAESAEKAKRSMVPRPARVRIVNELGNAQTLPDGPDQFEVLPGGPDAVFLGLGPDPARTAALFPNFPTADFLECPAMAEQVVGWAGAVPAGFTPLTPGGFTTERAASATVIRYRPGLKAFPSFYAPLAARAALAKARVAPSRDRGRPRTVWLPTAKGDLMTRELVLAFESRGFRVVTVEREGLERSPGTELPGMLAQDVPDLFLSVNFRGLEPFGLGFSLLREAGARVAVWLVDNPCNLLTGIKSGFWRRARLFVTDHSFIGPLIGAGAHWVRHLPLATSPELFARPGPLPDCAQGLADRLVFVGRSAFPHKERFFAGLVPDPSLLAEAGAMLDNGQRPDHHWWRRRVPAPLWPGSEIRRPGAGAEAAGHLWRTRCLTGAGPQAVVFGDEGWQAAPGLRAELRPPLDYYAALPAVYGAAGASLNVTGMQLPAGLTQRHFDVWCAGGLLLTDANPGLSIFPAELTGPITFAAPKDIEPLFQSLCADPATPGLRRAWRELILGEHTYAHRVDAIVTALGL</sequence>
<comment type="caution">
    <text evidence="2">The sequence shown here is derived from an EMBL/GenBank/DDBJ whole genome shotgun (WGS) entry which is preliminary data.</text>
</comment>
<dbReference type="AlphaFoldDB" id="A0A7K1KKS0"/>
<dbReference type="Proteomes" id="UP000461162">
    <property type="component" value="Unassembled WGS sequence"/>
</dbReference>
<dbReference type="InterPro" id="IPR055259">
    <property type="entry name" value="YkvP/CgeB_Glyco_trans-like"/>
</dbReference>
<dbReference type="Pfam" id="PF13524">
    <property type="entry name" value="Glyco_trans_1_2"/>
    <property type="match status" value="1"/>
</dbReference>
<evidence type="ECO:0000259" key="1">
    <source>
        <dbReference type="Pfam" id="PF13524"/>
    </source>
</evidence>
<dbReference type="GO" id="GO:0016740">
    <property type="term" value="F:transferase activity"/>
    <property type="evidence" value="ECO:0007669"/>
    <property type="project" value="UniProtKB-KW"/>
</dbReference>
<keyword evidence="2" id="KW-0808">Transferase</keyword>
<accession>A0A7K1KKS0</accession>
<evidence type="ECO:0000313" key="2">
    <source>
        <dbReference type="EMBL" id="MUM76541.1"/>
    </source>
</evidence>
<evidence type="ECO:0000313" key="3">
    <source>
        <dbReference type="Proteomes" id="UP000461162"/>
    </source>
</evidence>